<reference evidence="2 3" key="1">
    <citation type="submission" date="2016-07" db="EMBL/GenBank/DDBJ databases">
        <title>Pervasive Adenine N6-methylation of Active Genes in Fungi.</title>
        <authorList>
            <consortium name="DOE Joint Genome Institute"/>
            <person name="Mondo S.J."/>
            <person name="Dannebaum R.O."/>
            <person name="Kuo R.C."/>
            <person name="Labutti K."/>
            <person name="Haridas S."/>
            <person name="Kuo A."/>
            <person name="Salamov A."/>
            <person name="Ahrendt S.R."/>
            <person name="Lipzen A."/>
            <person name="Sullivan W."/>
            <person name="Andreopoulos W.B."/>
            <person name="Clum A."/>
            <person name="Lindquist E."/>
            <person name="Daum C."/>
            <person name="Ramamoorthy G.K."/>
            <person name="Gryganskyi A."/>
            <person name="Culley D."/>
            <person name="Magnuson J.K."/>
            <person name="James T.Y."/>
            <person name="O'Malley M.A."/>
            <person name="Stajich J.E."/>
            <person name="Spatafora J.W."/>
            <person name="Visel A."/>
            <person name="Grigoriev I.V."/>
        </authorList>
    </citation>
    <scope>NUCLEOTIDE SEQUENCE [LARGE SCALE GENOMIC DNA]</scope>
    <source>
        <strain evidence="2 3">NRRL 3301</strain>
    </source>
</reference>
<keyword evidence="1" id="KW-0472">Membrane</keyword>
<dbReference type="Proteomes" id="UP000242146">
    <property type="component" value="Unassembled WGS sequence"/>
</dbReference>
<evidence type="ECO:0000256" key="1">
    <source>
        <dbReference type="SAM" id="Phobius"/>
    </source>
</evidence>
<organism evidence="2 3">
    <name type="scientific">Hesseltinella vesiculosa</name>
    <dbReference type="NCBI Taxonomy" id="101127"/>
    <lineage>
        <taxon>Eukaryota</taxon>
        <taxon>Fungi</taxon>
        <taxon>Fungi incertae sedis</taxon>
        <taxon>Mucoromycota</taxon>
        <taxon>Mucoromycotina</taxon>
        <taxon>Mucoromycetes</taxon>
        <taxon>Mucorales</taxon>
        <taxon>Cunninghamellaceae</taxon>
        <taxon>Hesseltinella</taxon>
    </lineage>
</organism>
<dbReference type="EMBL" id="MCGT01000020">
    <property type="protein sequence ID" value="ORX51571.1"/>
    <property type="molecule type" value="Genomic_DNA"/>
</dbReference>
<keyword evidence="1" id="KW-0812">Transmembrane</keyword>
<gene>
    <name evidence="2" type="ORF">DM01DRAFT_1324036</name>
</gene>
<evidence type="ECO:0000313" key="2">
    <source>
        <dbReference type="EMBL" id="ORX51571.1"/>
    </source>
</evidence>
<name>A0A1X2GDR7_9FUNG</name>
<keyword evidence="1" id="KW-1133">Transmembrane helix</keyword>
<protein>
    <submittedName>
        <fullName evidence="2">Uncharacterized protein</fullName>
    </submittedName>
</protein>
<dbReference type="AlphaFoldDB" id="A0A1X2GDR7"/>
<sequence>MREIERVSIVRKKNDGKEHWIIHCICIVCHGPFYITPPREFPYKKKSAE</sequence>
<accession>A0A1X2GDR7</accession>
<feature type="transmembrane region" description="Helical" evidence="1">
    <location>
        <begin position="20"/>
        <end position="37"/>
    </location>
</feature>
<evidence type="ECO:0000313" key="3">
    <source>
        <dbReference type="Proteomes" id="UP000242146"/>
    </source>
</evidence>
<proteinExistence type="predicted"/>
<comment type="caution">
    <text evidence="2">The sequence shown here is derived from an EMBL/GenBank/DDBJ whole genome shotgun (WGS) entry which is preliminary data.</text>
</comment>
<keyword evidence="3" id="KW-1185">Reference proteome</keyword>